<organism evidence="2 3">
    <name type="scientific">Rehaibacterium terrae</name>
    <dbReference type="NCBI Taxonomy" id="1341696"/>
    <lineage>
        <taxon>Bacteria</taxon>
        <taxon>Pseudomonadati</taxon>
        <taxon>Pseudomonadota</taxon>
        <taxon>Gammaproteobacteria</taxon>
        <taxon>Lysobacterales</taxon>
        <taxon>Lysobacteraceae</taxon>
        <taxon>Rehaibacterium</taxon>
    </lineage>
</organism>
<proteinExistence type="predicted"/>
<dbReference type="Gene3D" id="3.30.1490.20">
    <property type="entry name" value="ATP-grasp fold, A domain"/>
    <property type="match status" value="1"/>
</dbReference>
<accession>A0A7W7Y033</accession>
<dbReference type="Pfam" id="PF02955">
    <property type="entry name" value="GSH-S_ATP"/>
    <property type="match status" value="1"/>
</dbReference>
<dbReference type="SUPFAM" id="SSF56059">
    <property type="entry name" value="Glutathione synthetase ATP-binding domain-like"/>
    <property type="match status" value="1"/>
</dbReference>
<dbReference type="Proteomes" id="UP000519004">
    <property type="component" value="Unassembled WGS sequence"/>
</dbReference>
<dbReference type="AlphaFoldDB" id="A0A7W7Y033"/>
<dbReference type="InterPro" id="IPR004218">
    <property type="entry name" value="GSHS_ATP-bd"/>
</dbReference>
<dbReference type="GO" id="GO:0004363">
    <property type="term" value="F:glutathione synthase activity"/>
    <property type="evidence" value="ECO:0007669"/>
    <property type="project" value="InterPro"/>
</dbReference>
<protein>
    <submittedName>
        <fullName evidence="2">Glutathione synthetase</fullName>
    </submittedName>
</protein>
<comment type="caution">
    <text evidence="2">The sequence shown here is derived from an EMBL/GenBank/DDBJ whole genome shotgun (WGS) entry which is preliminary data.</text>
</comment>
<evidence type="ECO:0000259" key="1">
    <source>
        <dbReference type="Pfam" id="PF02955"/>
    </source>
</evidence>
<reference evidence="2 3" key="1">
    <citation type="submission" date="2020-08" db="EMBL/GenBank/DDBJ databases">
        <title>Genomic Encyclopedia of Type Strains, Phase IV (KMG-IV): sequencing the most valuable type-strain genomes for metagenomic binning, comparative biology and taxonomic classification.</title>
        <authorList>
            <person name="Goeker M."/>
        </authorList>
    </citation>
    <scope>NUCLEOTIDE SEQUENCE [LARGE SCALE GENOMIC DNA]</scope>
    <source>
        <strain evidence="2 3">DSM 25897</strain>
    </source>
</reference>
<dbReference type="Gene3D" id="3.30.470.20">
    <property type="entry name" value="ATP-grasp fold, B domain"/>
    <property type="match status" value="1"/>
</dbReference>
<sequence>MLTARTRYVQAQPFLPAIAQGDKRVFLVDGEVAGIVNRVPAPGRWLGNIHQGAQVEAAALSLREAACIEALRPFLREHGLLLVGADFIGGWLTELNITSPSAVRQINAVSGARVERTIVDALLREVVARQVAAAA</sequence>
<dbReference type="RefSeq" id="WP_183948261.1">
    <property type="nucleotide sequence ID" value="NZ_JACHHX010000008.1"/>
</dbReference>
<evidence type="ECO:0000313" key="2">
    <source>
        <dbReference type="EMBL" id="MBB5015580.1"/>
    </source>
</evidence>
<dbReference type="InterPro" id="IPR013815">
    <property type="entry name" value="ATP_grasp_subdomain_1"/>
</dbReference>
<dbReference type="GO" id="GO:0005524">
    <property type="term" value="F:ATP binding"/>
    <property type="evidence" value="ECO:0007669"/>
    <property type="project" value="InterPro"/>
</dbReference>
<evidence type="ECO:0000313" key="3">
    <source>
        <dbReference type="Proteomes" id="UP000519004"/>
    </source>
</evidence>
<keyword evidence="3" id="KW-1185">Reference proteome</keyword>
<gene>
    <name evidence="2" type="ORF">HNQ58_001484</name>
</gene>
<feature type="domain" description="Prokaryotic glutathione synthetase ATP-binding" evidence="1">
    <location>
        <begin position="4"/>
        <end position="109"/>
    </location>
</feature>
<name>A0A7W7Y033_9GAMM</name>
<dbReference type="EMBL" id="JACHHX010000008">
    <property type="protein sequence ID" value="MBB5015580.1"/>
    <property type="molecule type" value="Genomic_DNA"/>
</dbReference>